<keyword evidence="1" id="KW-0812">Transmembrane</keyword>
<dbReference type="EMBL" id="PUGF01000001">
    <property type="protein sequence ID" value="PRC94846.1"/>
    <property type="molecule type" value="Genomic_DNA"/>
</dbReference>
<keyword evidence="3" id="KW-1185">Reference proteome</keyword>
<reference evidence="2 3" key="1">
    <citation type="submission" date="2018-02" db="EMBL/GenBank/DDBJ databases">
        <title>Solimicrobium silvestre gen. nov., sp. nov., isolated from alpine forest soil.</title>
        <authorList>
            <person name="Margesin R."/>
            <person name="Albuquerque L."/>
            <person name="Zhang D.-C."/>
            <person name="Froufe H.J.C."/>
            <person name="Severino R."/>
            <person name="Roxo I."/>
            <person name="Egas C."/>
            <person name="Da Costa M.S."/>
        </authorList>
    </citation>
    <scope>NUCLEOTIDE SEQUENCE [LARGE SCALE GENOMIC DNA]</scope>
    <source>
        <strain evidence="2 3">S20-91</strain>
    </source>
</reference>
<feature type="transmembrane region" description="Helical" evidence="1">
    <location>
        <begin position="45"/>
        <end position="67"/>
    </location>
</feature>
<evidence type="ECO:0008006" key="4">
    <source>
        <dbReference type="Google" id="ProtNLM"/>
    </source>
</evidence>
<accession>A0A2S9H4P7</accession>
<dbReference type="AlphaFoldDB" id="A0A2S9H4P7"/>
<feature type="transmembrane region" description="Helical" evidence="1">
    <location>
        <begin position="105"/>
        <end position="129"/>
    </location>
</feature>
<comment type="caution">
    <text evidence="2">The sequence shown here is derived from an EMBL/GenBank/DDBJ whole genome shotgun (WGS) entry which is preliminary data.</text>
</comment>
<feature type="transmembrane region" description="Helical" evidence="1">
    <location>
        <begin position="163"/>
        <end position="179"/>
    </location>
</feature>
<evidence type="ECO:0000256" key="1">
    <source>
        <dbReference type="SAM" id="Phobius"/>
    </source>
</evidence>
<organism evidence="2 3">
    <name type="scientific">Solimicrobium silvestre</name>
    <dbReference type="NCBI Taxonomy" id="2099400"/>
    <lineage>
        <taxon>Bacteria</taxon>
        <taxon>Pseudomonadati</taxon>
        <taxon>Pseudomonadota</taxon>
        <taxon>Betaproteobacteria</taxon>
        <taxon>Burkholderiales</taxon>
        <taxon>Oxalobacteraceae</taxon>
        <taxon>Solimicrobium</taxon>
    </lineage>
</organism>
<gene>
    <name evidence="2" type="ORF">S2091_0041</name>
</gene>
<feature type="transmembrane region" description="Helical" evidence="1">
    <location>
        <begin position="141"/>
        <end position="157"/>
    </location>
</feature>
<feature type="transmembrane region" description="Helical" evidence="1">
    <location>
        <begin position="191"/>
        <end position="210"/>
    </location>
</feature>
<evidence type="ECO:0000313" key="2">
    <source>
        <dbReference type="EMBL" id="PRC94846.1"/>
    </source>
</evidence>
<keyword evidence="1" id="KW-1133">Transmembrane helix</keyword>
<name>A0A2S9H4P7_9BURK</name>
<feature type="transmembrane region" description="Helical" evidence="1">
    <location>
        <begin position="12"/>
        <end position="29"/>
    </location>
</feature>
<keyword evidence="1" id="KW-0472">Membrane</keyword>
<protein>
    <recommendedName>
        <fullName evidence="4">Membrane protein (DUF2306)</fullName>
    </recommendedName>
</protein>
<dbReference type="Proteomes" id="UP000237839">
    <property type="component" value="Unassembled WGS sequence"/>
</dbReference>
<sequence length="226" mass="25237">MMITRRVFDQFFYFRMALLLAAIVIYGFSHTVDGSLIHPINPPPAIFYVHASVFASWVVLLIVQTGLARSNNVALHRRLGWFGIFLGGVIPVLGVSTAITSQQEATSHLFFAISLNDMILFTIAFWLAIYWRKKPEYHKRLMLIATCCLMGAAIARFPEVPGIPWAYGGVDLLILLGALRDVVVSRKVHVVFRYALPCVIAGQVFALYLATDPSPVWAALLQIVFK</sequence>
<feature type="transmembrane region" description="Helical" evidence="1">
    <location>
        <begin position="79"/>
        <end position="99"/>
    </location>
</feature>
<evidence type="ECO:0000313" key="3">
    <source>
        <dbReference type="Proteomes" id="UP000237839"/>
    </source>
</evidence>
<proteinExistence type="predicted"/>